<dbReference type="InterPro" id="IPR044741">
    <property type="entry name" value="NsLTP-like"/>
</dbReference>
<dbReference type="PANTHER" id="PTHR33122:SF43">
    <property type="entry name" value="BIFUNCTIONAL INHIBITOR_PLANT LIPID TRANSFER PROTEIN_SEED STORAGE HELICAL DOMAIN-CONTAINING PROTEIN"/>
    <property type="match status" value="1"/>
</dbReference>
<dbReference type="Proteomes" id="UP001163823">
    <property type="component" value="Chromosome 8"/>
</dbReference>
<dbReference type="InterPro" id="IPR039265">
    <property type="entry name" value="DIR1-like"/>
</dbReference>
<feature type="signal peptide" evidence="1">
    <location>
        <begin position="1"/>
        <end position="19"/>
    </location>
</feature>
<dbReference type="Pfam" id="PF14368">
    <property type="entry name" value="LTP_2"/>
    <property type="match status" value="1"/>
</dbReference>
<dbReference type="CDD" id="cd04660">
    <property type="entry name" value="nsLTP_like"/>
    <property type="match status" value="1"/>
</dbReference>
<dbReference type="AlphaFoldDB" id="A0AAD7PN42"/>
<dbReference type="InterPro" id="IPR016140">
    <property type="entry name" value="Bifunc_inhib/LTP/seed_store"/>
</dbReference>
<keyword evidence="4" id="KW-1185">Reference proteome</keyword>
<evidence type="ECO:0000313" key="4">
    <source>
        <dbReference type="Proteomes" id="UP001163823"/>
    </source>
</evidence>
<gene>
    <name evidence="3" type="ORF">O6P43_021241</name>
</gene>
<evidence type="ECO:0000313" key="3">
    <source>
        <dbReference type="EMBL" id="KAJ7960854.1"/>
    </source>
</evidence>
<evidence type="ECO:0000256" key="1">
    <source>
        <dbReference type="SAM" id="SignalP"/>
    </source>
</evidence>
<dbReference type="SUPFAM" id="SSF47699">
    <property type="entry name" value="Bifunctional inhibitor/lipid-transfer protein/seed storage 2S albumin"/>
    <property type="match status" value="1"/>
</dbReference>
<comment type="caution">
    <text evidence="3">The sequence shown here is derived from an EMBL/GenBank/DDBJ whole genome shotgun (WGS) entry which is preliminary data.</text>
</comment>
<dbReference type="GO" id="GO:0030414">
    <property type="term" value="F:peptidase inhibitor activity"/>
    <property type="evidence" value="ECO:0007669"/>
    <property type="project" value="UniProtKB-KW"/>
</dbReference>
<accession>A0AAD7PN42</accession>
<dbReference type="GO" id="GO:0005504">
    <property type="term" value="F:fatty acid binding"/>
    <property type="evidence" value="ECO:0007669"/>
    <property type="project" value="InterPro"/>
</dbReference>
<reference evidence="3" key="1">
    <citation type="journal article" date="2023" name="Science">
        <title>Elucidation of the pathway for biosynthesis of saponin adjuvants from the soapbark tree.</title>
        <authorList>
            <person name="Reed J."/>
            <person name="Orme A."/>
            <person name="El-Demerdash A."/>
            <person name="Owen C."/>
            <person name="Martin L.B.B."/>
            <person name="Misra R.C."/>
            <person name="Kikuchi S."/>
            <person name="Rejzek M."/>
            <person name="Martin A.C."/>
            <person name="Harkess A."/>
            <person name="Leebens-Mack J."/>
            <person name="Louveau T."/>
            <person name="Stephenson M.J."/>
            <person name="Osbourn A."/>
        </authorList>
    </citation>
    <scope>NUCLEOTIDE SEQUENCE</scope>
    <source>
        <strain evidence="3">S10</strain>
    </source>
</reference>
<evidence type="ECO:0000259" key="2">
    <source>
        <dbReference type="SMART" id="SM00499"/>
    </source>
</evidence>
<protein>
    <submittedName>
        <fullName evidence="3">Protease inhibitor/seed storage/lipid transfer protein family protein</fullName>
    </submittedName>
</protein>
<organism evidence="3 4">
    <name type="scientific">Quillaja saponaria</name>
    <name type="common">Soap bark tree</name>
    <dbReference type="NCBI Taxonomy" id="32244"/>
    <lineage>
        <taxon>Eukaryota</taxon>
        <taxon>Viridiplantae</taxon>
        <taxon>Streptophyta</taxon>
        <taxon>Embryophyta</taxon>
        <taxon>Tracheophyta</taxon>
        <taxon>Spermatophyta</taxon>
        <taxon>Magnoliopsida</taxon>
        <taxon>eudicotyledons</taxon>
        <taxon>Gunneridae</taxon>
        <taxon>Pentapetalae</taxon>
        <taxon>rosids</taxon>
        <taxon>fabids</taxon>
        <taxon>Fabales</taxon>
        <taxon>Quillajaceae</taxon>
        <taxon>Quillaja</taxon>
    </lineage>
</organism>
<dbReference type="KEGG" id="qsa:O6P43_021241"/>
<feature type="chain" id="PRO_5041925527" evidence="1">
    <location>
        <begin position="20"/>
        <end position="101"/>
    </location>
</feature>
<keyword evidence="1" id="KW-0732">Signal</keyword>
<dbReference type="GO" id="GO:0009627">
    <property type="term" value="P:systemic acquired resistance"/>
    <property type="evidence" value="ECO:0007669"/>
    <property type="project" value="InterPro"/>
</dbReference>
<dbReference type="SMART" id="SM00499">
    <property type="entry name" value="AAI"/>
    <property type="match status" value="1"/>
</dbReference>
<name>A0AAD7PN42_QUISA</name>
<dbReference type="Gene3D" id="1.10.110.10">
    <property type="entry name" value="Plant lipid-transfer and hydrophobic proteins"/>
    <property type="match status" value="1"/>
</dbReference>
<dbReference type="EMBL" id="JARAOO010000008">
    <property type="protein sequence ID" value="KAJ7960854.1"/>
    <property type="molecule type" value="Genomic_DNA"/>
</dbReference>
<dbReference type="InterPro" id="IPR036312">
    <property type="entry name" value="Bifun_inhib/LTP/seed_sf"/>
</dbReference>
<feature type="domain" description="Bifunctional inhibitor/plant lipid transfer protein/seed storage helical" evidence="2">
    <location>
        <begin position="28"/>
        <end position="98"/>
    </location>
</feature>
<keyword evidence="3" id="KW-0646">Protease inhibitor</keyword>
<dbReference type="PANTHER" id="PTHR33122">
    <property type="entry name" value="LIPID BINDING PROTEIN-RELATED"/>
    <property type="match status" value="1"/>
</dbReference>
<proteinExistence type="predicted"/>
<sequence length="101" mass="10759">MGKWTVILVLLNIALMCEAEANAGGGFCNVDSRKLTYCLPAVSGESPPPPTKQCCFVVRHANLPCLCSYKSVLSALGINPKYAFALPGKCGLKTPPQCHAY</sequence>